<keyword evidence="3" id="KW-1185">Reference proteome</keyword>
<keyword evidence="1" id="KW-1133">Transmembrane helix</keyword>
<dbReference type="AlphaFoldDB" id="I4ENI8"/>
<accession>I4ENI8</accession>
<dbReference type="Proteomes" id="UP000004221">
    <property type="component" value="Unassembled WGS sequence"/>
</dbReference>
<dbReference type="EMBL" id="CAGS01000731">
    <property type="protein sequence ID" value="CCF86251.1"/>
    <property type="molecule type" value="Genomic_DNA"/>
</dbReference>
<dbReference type="RefSeq" id="WP_008481961.1">
    <property type="nucleotide sequence ID" value="NZ_CAGS01000731.1"/>
</dbReference>
<feature type="transmembrane region" description="Helical" evidence="1">
    <location>
        <begin position="41"/>
        <end position="65"/>
    </location>
</feature>
<proteinExistence type="predicted"/>
<reference evidence="2 3" key="1">
    <citation type="journal article" date="2012" name="ISME J.">
        <title>Nitrification expanded: discovery, physiology and genomics of a nitrite-oxidizing bacterium from the phylum Chloroflexi.</title>
        <authorList>
            <person name="Sorokin D.Y."/>
            <person name="Lucker S."/>
            <person name="Vejmelkova D."/>
            <person name="Kostrikina N.A."/>
            <person name="Kleerebezem R."/>
            <person name="Rijpstra W.I."/>
            <person name="Damste J.S."/>
            <person name="Le Paslier D."/>
            <person name="Muyzer G."/>
            <person name="Wagner M."/>
            <person name="van Loosdrecht M.C."/>
            <person name="Daims H."/>
        </authorList>
    </citation>
    <scope>NUCLEOTIDE SEQUENCE [LARGE SCALE GENOMIC DNA]</scope>
    <source>
        <strain evidence="3">none</strain>
    </source>
</reference>
<name>I4ENI8_9BACT</name>
<evidence type="ECO:0000313" key="2">
    <source>
        <dbReference type="EMBL" id="CCF86251.1"/>
    </source>
</evidence>
<feature type="transmembrane region" description="Helical" evidence="1">
    <location>
        <begin position="132"/>
        <end position="151"/>
    </location>
</feature>
<keyword evidence="1" id="KW-0472">Membrane</keyword>
<feature type="transmembrane region" description="Helical" evidence="1">
    <location>
        <begin position="12"/>
        <end position="35"/>
    </location>
</feature>
<feature type="transmembrane region" description="Helical" evidence="1">
    <location>
        <begin position="107"/>
        <end position="126"/>
    </location>
</feature>
<sequence>MDENNERRKAWTYFGILFAYKLWTAILVFVFFAWTAGNLNLVIMMHVMWFAVIAAVIAIPALYYYRLVRARAKRERLKHSEWHTDGTPMPLPTGKFAFLRRIDRKRVGTYLLLLPGPPAAIFHFMHGRYGPGVMATFAFFAVLVVFHTNVLKERPQEAGQRVRSDEAERRSRYD</sequence>
<organism evidence="2 3">
    <name type="scientific">Nitrolancea hollandica Lb</name>
    <dbReference type="NCBI Taxonomy" id="1129897"/>
    <lineage>
        <taxon>Bacteria</taxon>
        <taxon>Pseudomonadati</taxon>
        <taxon>Thermomicrobiota</taxon>
        <taxon>Thermomicrobia</taxon>
        <taxon>Sphaerobacterales</taxon>
        <taxon>Sphaerobacterineae</taxon>
        <taxon>Sphaerobacteraceae</taxon>
        <taxon>Nitrolancea</taxon>
    </lineage>
</organism>
<gene>
    <name evidence="2" type="ORF">NITHO_940009</name>
</gene>
<protein>
    <submittedName>
        <fullName evidence="2">Uncharacterized protein</fullName>
    </submittedName>
</protein>
<comment type="caution">
    <text evidence="2">The sequence shown here is derived from an EMBL/GenBank/DDBJ whole genome shotgun (WGS) entry which is preliminary data.</text>
</comment>
<evidence type="ECO:0000256" key="1">
    <source>
        <dbReference type="SAM" id="Phobius"/>
    </source>
</evidence>
<keyword evidence="1" id="KW-0812">Transmembrane</keyword>
<evidence type="ECO:0000313" key="3">
    <source>
        <dbReference type="Proteomes" id="UP000004221"/>
    </source>
</evidence>